<evidence type="ECO:0000256" key="1">
    <source>
        <dbReference type="ARBA" id="ARBA00004141"/>
    </source>
</evidence>
<evidence type="ECO:0000256" key="5">
    <source>
        <dbReference type="SAM" id="Phobius"/>
    </source>
</evidence>
<keyword evidence="3 5" id="KW-1133">Transmembrane helix</keyword>
<dbReference type="GO" id="GO:0016020">
    <property type="term" value="C:membrane"/>
    <property type="evidence" value="ECO:0007669"/>
    <property type="project" value="UniProtKB-SubCell"/>
</dbReference>
<protein>
    <recommendedName>
        <fullName evidence="8">Major facilitator superfamily domain-containing protein</fullName>
    </recommendedName>
</protein>
<comment type="caution">
    <text evidence="6">The sequence shown here is derived from an EMBL/GenBank/DDBJ whole genome shotgun (WGS) entry which is preliminary data.</text>
</comment>
<organism evidence="6 7">
    <name type="scientific">Pseudomassariella vexata</name>
    <dbReference type="NCBI Taxonomy" id="1141098"/>
    <lineage>
        <taxon>Eukaryota</taxon>
        <taxon>Fungi</taxon>
        <taxon>Dikarya</taxon>
        <taxon>Ascomycota</taxon>
        <taxon>Pezizomycotina</taxon>
        <taxon>Sordariomycetes</taxon>
        <taxon>Xylariomycetidae</taxon>
        <taxon>Amphisphaeriales</taxon>
        <taxon>Pseudomassariaceae</taxon>
        <taxon>Pseudomassariella</taxon>
    </lineage>
</organism>
<dbReference type="AlphaFoldDB" id="A0A1Y2EBQ4"/>
<evidence type="ECO:0000313" key="6">
    <source>
        <dbReference type="EMBL" id="ORY69003.1"/>
    </source>
</evidence>
<dbReference type="InterPro" id="IPR010291">
    <property type="entry name" value="Ion_channel_UNC-93"/>
</dbReference>
<dbReference type="InterPro" id="IPR051617">
    <property type="entry name" value="UNC-93-like_regulator"/>
</dbReference>
<dbReference type="EMBL" id="MCFJ01000003">
    <property type="protein sequence ID" value="ORY69003.1"/>
    <property type="molecule type" value="Genomic_DNA"/>
</dbReference>
<name>A0A1Y2EBQ4_9PEZI</name>
<feature type="transmembrane region" description="Helical" evidence="5">
    <location>
        <begin position="351"/>
        <end position="377"/>
    </location>
</feature>
<feature type="transmembrane region" description="Helical" evidence="5">
    <location>
        <begin position="153"/>
        <end position="176"/>
    </location>
</feature>
<keyword evidence="2 5" id="KW-0812">Transmembrane</keyword>
<dbReference type="Pfam" id="PF05978">
    <property type="entry name" value="UNC-93"/>
    <property type="match status" value="1"/>
</dbReference>
<proteinExistence type="predicted"/>
<keyword evidence="4 5" id="KW-0472">Membrane</keyword>
<feature type="transmembrane region" description="Helical" evidence="5">
    <location>
        <begin position="246"/>
        <end position="266"/>
    </location>
</feature>
<feature type="transmembrane region" description="Helical" evidence="5">
    <location>
        <begin position="27"/>
        <end position="47"/>
    </location>
</feature>
<feature type="transmembrane region" description="Helical" evidence="5">
    <location>
        <begin position="59"/>
        <end position="80"/>
    </location>
</feature>
<accession>A0A1Y2EBQ4</accession>
<evidence type="ECO:0008006" key="8">
    <source>
        <dbReference type="Google" id="ProtNLM"/>
    </source>
</evidence>
<dbReference type="OrthoDB" id="196103at2759"/>
<comment type="subcellular location">
    <subcellularLocation>
        <location evidence="1">Membrane</location>
        <topology evidence="1">Multi-pass membrane protein</topology>
    </subcellularLocation>
</comment>
<dbReference type="InParanoid" id="A0A1Y2EBQ4"/>
<keyword evidence="7" id="KW-1185">Reference proteome</keyword>
<feature type="transmembrane region" description="Helical" evidence="5">
    <location>
        <begin position="418"/>
        <end position="437"/>
    </location>
</feature>
<evidence type="ECO:0000256" key="2">
    <source>
        <dbReference type="ARBA" id="ARBA00022692"/>
    </source>
</evidence>
<dbReference type="PANTHER" id="PTHR23294">
    <property type="entry name" value="ET TRANSLATION PRODUCT-RELATED"/>
    <property type="match status" value="1"/>
</dbReference>
<evidence type="ECO:0000256" key="3">
    <source>
        <dbReference type="ARBA" id="ARBA00022989"/>
    </source>
</evidence>
<evidence type="ECO:0000313" key="7">
    <source>
        <dbReference type="Proteomes" id="UP000193689"/>
    </source>
</evidence>
<feature type="transmembrane region" description="Helical" evidence="5">
    <location>
        <begin position="310"/>
        <end position="331"/>
    </location>
</feature>
<reference evidence="6 7" key="1">
    <citation type="submission" date="2016-07" db="EMBL/GenBank/DDBJ databases">
        <title>Pervasive Adenine N6-methylation of Active Genes in Fungi.</title>
        <authorList>
            <consortium name="DOE Joint Genome Institute"/>
            <person name="Mondo S.J."/>
            <person name="Dannebaum R.O."/>
            <person name="Kuo R.C."/>
            <person name="Labutti K."/>
            <person name="Haridas S."/>
            <person name="Kuo A."/>
            <person name="Salamov A."/>
            <person name="Ahrendt S.R."/>
            <person name="Lipzen A."/>
            <person name="Sullivan W."/>
            <person name="Andreopoulos W.B."/>
            <person name="Clum A."/>
            <person name="Lindquist E."/>
            <person name="Daum C."/>
            <person name="Ramamoorthy G.K."/>
            <person name="Gryganskyi A."/>
            <person name="Culley D."/>
            <person name="Magnuson J.K."/>
            <person name="James T.Y."/>
            <person name="O'Malley M.A."/>
            <person name="Stajich J.E."/>
            <person name="Spatafora J.W."/>
            <person name="Visel A."/>
            <person name="Grigoriev I.V."/>
        </authorList>
    </citation>
    <scope>NUCLEOTIDE SEQUENCE [LARGE SCALE GENOMIC DNA]</scope>
    <source>
        <strain evidence="6 7">CBS 129021</strain>
    </source>
</reference>
<feature type="transmembrane region" description="Helical" evidence="5">
    <location>
        <begin position="87"/>
        <end position="111"/>
    </location>
</feature>
<dbReference type="GeneID" id="63773420"/>
<dbReference type="InterPro" id="IPR036259">
    <property type="entry name" value="MFS_trans_sf"/>
</dbReference>
<evidence type="ECO:0000256" key="4">
    <source>
        <dbReference type="ARBA" id="ARBA00023136"/>
    </source>
</evidence>
<dbReference type="RefSeq" id="XP_040719290.1">
    <property type="nucleotide sequence ID" value="XM_040857208.1"/>
</dbReference>
<feature type="transmembrane region" description="Helical" evidence="5">
    <location>
        <begin position="389"/>
        <end position="412"/>
    </location>
</feature>
<dbReference type="Proteomes" id="UP000193689">
    <property type="component" value="Unassembled WGS sequence"/>
</dbReference>
<dbReference type="SUPFAM" id="SSF103473">
    <property type="entry name" value="MFS general substrate transporter"/>
    <property type="match status" value="1"/>
</dbReference>
<feature type="transmembrane region" description="Helical" evidence="5">
    <location>
        <begin position="117"/>
        <end position="141"/>
    </location>
</feature>
<dbReference type="PANTHER" id="PTHR23294:SF59">
    <property type="entry name" value="UNC93-LIKE PROTEIN C922.05C"/>
    <property type="match status" value="1"/>
</dbReference>
<dbReference type="Gene3D" id="1.20.1250.20">
    <property type="entry name" value="MFS general substrate transporter like domains"/>
    <property type="match status" value="1"/>
</dbReference>
<feature type="transmembrane region" description="Helical" evidence="5">
    <location>
        <begin position="188"/>
        <end position="208"/>
    </location>
</feature>
<sequence>MSELSEQKKKKHIKIWGIPMLRLHSPFWQNVIIGILIGLTAGLYVALNLLGAGGGKPNSAQTVQVVNALLCAVWFFSACFGGTMLNLVGPAITACLGVIGYIIYVGSLWYFDATGKQGFPIFAGVCIGISAGLIFVTMGYIAMSYSEEQDRGAFITMSTNLQAVGSVVGGIIPLIINRNATTTAGVPAAVYIVFIVMMCIGAVMAFLLMPPSKIIRADGTKVGRVVARSFIEELKANLEIFRDWKLLIMIPAFLPAECFLVYGGSVNAHHNNLRARSLFSFMSVVLQIPCGYGLQRILDHKAWKRRTRALLGLAIVGTPLMAAWVWEMVRVRDYDRLNPPNTPLDWSDPDFGPIFVLFMLNWISGSLWQYIILYYLGCLTNSPRKSANYAGVFRGILGAGEAICFGLDSIQVPYIKEAAVIFAFYATGVLVFLYLGLYHIRETEYFAGEEDVVIPKHVLEERDMKVETGSDEGKAA</sequence>
<gene>
    <name evidence="6" type="ORF">BCR38DRAFT_363860</name>
</gene>